<keyword evidence="2" id="KW-1185">Reference proteome</keyword>
<protein>
    <submittedName>
        <fullName evidence="1">Unnamed protein product</fullName>
    </submittedName>
</protein>
<evidence type="ECO:0000313" key="1">
    <source>
        <dbReference type="EMBL" id="GMF33233.1"/>
    </source>
</evidence>
<name>A0A9W6X7M0_9STRA</name>
<reference evidence="1" key="1">
    <citation type="submission" date="2023-04" db="EMBL/GenBank/DDBJ databases">
        <title>Phytophthora lilii NBRC 32176.</title>
        <authorList>
            <person name="Ichikawa N."/>
            <person name="Sato H."/>
            <person name="Tonouchi N."/>
        </authorList>
    </citation>
    <scope>NUCLEOTIDE SEQUENCE</scope>
    <source>
        <strain evidence="1">NBRC 32176</strain>
    </source>
</reference>
<organism evidence="1 2">
    <name type="scientific">Phytophthora lilii</name>
    <dbReference type="NCBI Taxonomy" id="2077276"/>
    <lineage>
        <taxon>Eukaryota</taxon>
        <taxon>Sar</taxon>
        <taxon>Stramenopiles</taxon>
        <taxon>Oomycota</taxon>
        <taxon>Peronosporomycetes</taxon>
        <taxon>Peronosporales</taxon>
        <taxon>Peronosporaceae</taxon>
        <taxon>Phytophthora</taxon>
    </lineage>
</organism>
<dbReference type="EMBL" id="BSXW01001055">
    <property type="protein sequence ID" value="GMF33233.1"/>
    <property type="molecule type" value="Genomic_DNA"/>
</dbReference>
<proteinExistence type="predicted"/>
<sequence>MQSTCGTAPQVTGLGKLMKLDTGNTALALAGRLDGDPCEVHEDDDVSIGRLLQLSPKRYMAFAITGSCRRSVDQVIERQQPSYPDVALPNHDLQAVAWWPSPCRVSSTQGPIRGGYAGWAGRGGHPGSDLR</sequence>
<comment type="caution">
    <text evidence="1">The sequence shown here is derived from an EMBL/GenBank/DDBJ whole genome shotgun (WGS) entry which is preliminary data.</text>
</comment>
<evidence type="ECO:0000313" key="2">
    <source>
        <dbReference type="Proteomes" id="UP001165083"/>
    </source>
</evidence>
<dbReference type="AlphaFoldDB" id="A0A9W6X7M0"/>
<dbReference type="Proteomes" id="UP001165083">
    <property type="component" value="Unassembled WGS sequence"/>
</dbReference>
<gene>
    <name evidence="1" type="ORF">Plil01_001417400</name>
</gene>
<accession>A0A9W6X7M0</accession>